<dbReference type="Pfam" id="PF13385">
    <property type="entry name" value="Laminin_G_3"/>
    <property type="match status" value="1"/>
</dbReference>
<proteinExistence type="predicted"/>
<dbReference type="Proteomes" id="UP000077381">
    <property type="component" value="Unassembled WGS sequence"/>
</dbReference>
<dbReference type="RefSeq" id="WP_078067130.1">
    <property type="nucleotide sequence ID" value="NZ_LOHS01000071.1"/>
</dbReference>
<dbReference type="CDD" id="cd04081">
    <property type="entry name" value="CBM35_galactosidase-like"/>
    <property type="match status" value="1"/>
</dbReference>
<protein>
    <submittedName>
        <fullName evidence="3">Bacterial Ig-like domain (Group 4)</fullName>
    </submittedName>
</protein>
<evidence type="ECO:0000256" key="1">
    <source>
        <dbReference type="SAM" id="MobiDB-lite"/>
    </source>
</evidence>
<name>A0A177HSD7_9ACTN</name>
<dbReference type="InterPro" id="IPR017853">
    <property type="entry name" value="GH"/>
</dbReference>
<dbReference type="PROSITE" id="PS51175">
    <property type="entry name" value="CBM6"/>
    <property type="match status" value="1"/>
</dbReference>
<feature type="region of interest" description="Disordered" evidence="1">
    <location>
        <begin position="794"/>
        <end position="813"/>
    </location>
</feature>
<evidence type="ECO:0000313" key="4">
    <source>
        <dbReference type="Proteomes" id="UP000077381"/>
    </source>
</evidence>
<dbReference type="SUPFAM" id="SSF49785">
    <property type="entry name" value="Galactose-binding domain-like"/>
    <property type="match status" value="2"/>
</dbReference>
<dbReference type="AlphaFoldDB" id="A0A177HSD7"/>
<feature type="domain" description="CBM6" evidence="2">
    <location>
        <begin position="786"/>
        <end position="933"/>
    </location>
</feature>
<dbReference type="Pfam" id="PF07532">
    <property type="entry name" value="Big_4"/>
    <property type="match status" value="1"/>
</dbReference>
<dbReference type="Gene3D" id="2.60.120.260">
    <property type="entry name" value="Galactose-binding domain-like"/>
    <property type="match status" value="3"/>
</dbReference>
<dbReference type="GO" id="GO:0030246">
    <property type="term" value="F:carbohydrate binding"/>
    <property type="evidence" value="ECO:0007669"/>
    <property type="project" value="InterPro"/>
</dbReference>
<comment type="caution">
    <text evidence="3">The sequence shown here is derived from an EMBL/GenBank/DDBJ whole genome shotgun (WGS) entry which is preliminary data.</text>
</comment>
<dbReference type="InterPro" id="IPR011081">
    <property type="entry name" value="Big_4"/>
</dbReference>
<dbReference type="STRING" id="1716141.STSP_26380"/>
<dbReference type="EMBL" id="LOHS01000071">
    <property type="protein sequence ID" value="OAH13921.1"/>
    <property type="molecule type" value="Genomic_DNA"/>
</dbReference>
<gene>
    <name evidence="3" type="ORF">STSP_26380</name>
</gene>
<dbReference type="OrthoDB" id="9760056at2"/>
<dbReference type="PATRIC" id="fig|1716141.3.peg.2781"/>
<dbReference type="InterPro" id="IPR013320">
    <property type="entry name" value="ConA-like_dom_sf"/>
</dbReference>
<organism evidence="3 4">
    <name type="scientific">Streptomyces jeddahensis</name>
    <dbReference type="NCBI Taxonomy" id="1716141"/>
    <lineage>
        <taxon>Bacteria</taxon>
        <taxon>Bacillati</taxon>
        <taxon>Actinomycetota</taxon>
        <taxon>Actinomycetes</taxon>
        <taxon>Kitasatosporales</taxon>
        <taxon>Streptomycetaceae</taxon>
        <taxon>Streptomyces</taxon>
    </lineage>
</organism>
<keyword evidence="4" id="KW-1185">Reference proteome</keyword>
<dbReference type="Gene3D" id="3.20.20.80">
    <property type="entry name" value="Glycosidases"/>
    <property type="match status" value="1"/>
</dbReference>
<dbReference type="Gene3D" id="2.60.120.200">
    <property type="match status" value="1"/>
</dbReference>
<sequence>MVQSRASRARRAGPGRPTTVVAVAALGFGLLATGLTAPAATAAELPGPKLHYTFDADDLSSGTVKDSSGNGLDGTLVNGSTAAVVDGASGGSALNLPGGAPSSDGAYVRLPREVVGAATDLTVSARVKWSGDKSSWQRIFDLGTNTTKYLFTTPYSGDGVLRTAVTTGGGGAEAQVNGYEMLPVNEWRTVTVTLDSSARRLTTYLDGVAVSSAETGIQAKDLLDSSATAAGYIGKSFWPDPLLKGAVDDFTVWHSALSSEQVAGMVGNVPTLQQLSQTSFEARTTTGTAPSLPAAVRAEYSDGYDRDVAVDWDEVAPEKYAAPGTFTVKGSAAGQEVTATVTVVREGALTVDLAKDTGAFHGGAAGTLYGVYGQDVPTNNLIEGMNLRTVSTKAQDGPQHPGADALEVVKPLADSTGGDVYIYMTDIHRGFPYQWEGDTPAEKVRIYREKVAKQVDQVLQLPKEYQDNIVFVPFNEPEGNMFGTGEWSYNKVSWLTDPKDYFATWDDFYRLIKEKMPDARIAGPNTSVLYSQVKGFLEHTVKAGTVPDVITWHELSHPEQVRTSVARYRAWEKEVFAGTAYEGKHLPINVNEYAFNYHTSVPGQMIQWISAIEESKVDADMAYWNIDGNLSDSAVQANRGNGQWWLFNAYASMSGHTVEVSPPFPGQNYSMQGVATLDEKKKQARLIFGGSTGKGHITFDNVPGKVFGDTVHAWVREIPWTGQIGDSNRPDIVAETELPVSDGKVVLDFGDGGRLPKLTESSAYEIVLSPSGNGTTTSKPATLWKGSYEAEDAAHTGSGYTKNGPEGSPSNVSKFYTSGGYDVGGLRTGSDMTLDFTVDVPQDGTYDLSVFANSLNTYDLVKEQGPTNVFLRVDGGAEQELSLPLGYKWVVWDHTDTTVALTKGKHTLTLAAKSLDGSKATKGDAIVDRITLSLPDPDVKSAVYEGELAWLDGARAVYGLPKHLDASGSGAAEVAKGDTATFWVYSPADTESTIDVDAFGTGTAQVSVNGQDVLRLAGDSGGKAAVSLSGGVNKITVTGEAGTTLVDRITVRQTKDTLRSKSYEAEDAELAGSAAIAPLSLASGKQAVRGVGGEPGNGNTATFHVTADKSGLYALRIRYSNPEQSEATHYNPDPLVRHADISVNGADPKRVTFPHSFHENNFWELTVPVRLEKGDNTLTFSSEELPNFDGKTYASDTFPGILLRSQFAPLIDKITVAEYAAPRP</sequence>
<evidence type="ECO:0000313" key="3">
    <source>
        <dbReference type="EMBL" id="OAH13921.1"/>
    </source>
</evidence>
<reference evidence="3 4" key="1">
    <citation type="submission" date="2015-12" db="EMBL/GenBank/DDBJ databases">
        <title>Genome sequence of Streptomyces sp. G25.</title>
        <authorList>
            <person name="Poehlein A."/>
            <person name="Roettig A."/>
            <person name="Hiessl S."/>
            <person name="Hauschild P."/>
            <person name="Schauer J."/>
            <person name="Madkour M.H."/>
            <person name="Al-Ansari A.M."/>
            <person name="Almakishah N.H."/>
            <person name="Steinbuechel A."/>
            <person name="Daniel R."/>
        </authorList>
    </citation>
    <scope>NUCLEOTIDE SEQUENCE [LARGE SCALE GENOMIC DNA]</scope>
    <source>
        <strain evidence="4">G25(2015)</strain>
    </source>
</reference>
<dbReference type="InterPro" id="IPR008979">
    <property type="entry name" value="Galactose-bd-like_sf"/>
</dbReference>
<dbReference type="InterPro" id="IPR005084">
    <property type="entry name" value="CBM6"/>
</dbReference>
<dbReference type="SUPFAM" id="SSF49899">
    <property type="entry name" value="Concanavalin A-like lectins/glucanases"/>
    <property type="match status" value="1"/>
</dbReference>
<evidence type="ECO:0000259" key="2">
    <source>
        <dbReference type="PROSITE" id="PS51175"/>
    </source>
</evidence>
<accession>A0A177HSD7</accession>
<dbReference type="SUPFAM" id="SSF51445">
    <property type="entry name" value="(Trans)glycosidases"/>
    <property type="match status" value="1"/>
</dbReference>